<dbReference type="PANTHER" id="PTHR47338:SF3">
    <property type="entry name" value="C6 FINGER DOMAIN TRANSCRIPTION FACTOR DBAA-RELATED"/>
    <property type="match status" value="1"/>
</dbReference>
<dbReference type="CDD" id="cd12148">
    <property type="entry name" value="fungal_TF_MHR"/>
    <property type="match status" value="1"/>
</dbReference>
<evidence type="ECO:0000256" key="4">
    <source>
        <dbReference type="ARBA" id="ARBA00023125"/>
    </source>
</evidence>
<name>A0ABR3XQI8_9PEZI</name>
<evidence type="ECO:0000256" key="2">
    <source>
        <dbReference type="ARBA" id="ARBA00022723"/>
    </source>
</evidence>
<accession>A0ABR3XQI8</accession>
<evidence type="ECO:0000256" key="1">
    <source>
        <dbReference type="ARBA" id="ARBA00004123"/>
    </source>
</evidence>
<keyword evidence="5" id="KW-0804">Transcription</keyword>
<proteinExistence type="predicted"/>
<comment type="caution">
    <text evidence="8">The sequence shown here is derived from an EMBL/GenBank/DDBJ whole genome shotgun (WGS) entry which is preliminary data.</text>
</comment>
<evidence type="ECO:0000313" key="9">
    <source>
        <dbReference type="Proteomes" id="UP001583177"/>
    </source>
</evidence>
<feature type="domain" description="Xylanolytic transcriptional activator regulatory" evidence="7">
    <location>
        <begin position="12"/>
        <end position="89"/>
    </location>
</feature>
<keyword evidence="4" id="KW-0238">DNA-binding</keyword>
<keyword evidence="3" id="KW-0805">Transcription regulation</keyword>
<dbReference type="InterPro" id="IPR007219">
    <property type="entry name" value="XnlR_reg_dom"/>
</dbReference>
<dbReference type="Pfam" id="PF04082">
    <property type="entry name" value="Fungal_trans"/>
    <property type="match status" value="1"/>
</dbReference>
<comment type="subcellular location">
    <subcellularLocation>
        <location evidence="1">Nucleus</location>
    </subcellularLocation>
</comment>
<evidence type="ECO:0000256" key="6">
    <source>
        <dbReference type="ARBA" id="ARBA00023242"/>
    </source>
</evidence>
<evidence type="ECO:0000259" key="7">
    <source>
        <dbReference type="SMART" id="SM00906"/>
    </source>
</evidence>
<keyword evidence="9" id="KW-1185">Reference proteome</keyword>
<dbReference type="Proteomes" id="UP001583177">
    <property type="component" value="Unassembled WGS sequence"/>
</dbReference>
<dbReference type="EMBL" id="JAWRVE010000012">
    <property type="protein sequence ID" value="KAL1878256.1"/>
    <property type="molecule type" value="Genomic_DNA"/>
</dbReference>
<sequence>MYEFKHLDFRQGWLTAGYAFRLIQLGWFQEIISGMDLLPDSMDWTELEEKRRTFWLAFYLDRIISLRTDSPCSFGEENLIPLPVPDANFQNGIPTITGYLADVLDNIDHASDGPSSDFAESIILASVCGYALSHRRQLFMEQSQCSGMDAFWNRYRQINAMVTERADLSATRRSMQAAETEPTLLFQRIMWRTIILYMYQTLDFAVALADKKHPALEYYREASIAAQHLVSLTDRLLRVDCSKLHPLSLIPLNMCSKLLETWPELAMSFSNHFQIMSEAMRGFVNV</sequence>
<protein>
    <recommendedName>
        <fullName evidence="7">Xylanolytic transcriptional activator regulatory domain-containing protein</fullName>
    </recommendedName>
</protein>
<organism evidence="8 9">
    <name type="scientific">Diaporthe australafricana</name>
    <dbReference type="NCBI Taxonomy" id="127596"/>
    <lineage>
        <taxon>Eukaryota</taxon>
        <taxon>Fungi</taxon>
        <taxon>Dikarya</taxon>
        <taxon>Ascomycota</taxon>
        <taxon>Pezizomycotina</taxon>
        <taxon>Sordariomycetes</taxon>
        <taxon>Sordariomycetidae</taxon>
        <taxon>Diaporthales</taxon>
        <taxon>Diaporthaceae</taxon>
        <taxon>Diaporthe</taxon>
    </lineage>
</organism>
<evidence type="ECO:0000256" key="3">
    <source>
        <dbReference type="ARBA" id="ARBA00023015"/>
    </source>
</evidence>
<keyword evidence="2" id="KW-0479">Metal-binding</keyword>
<evidence type="ECO:0000313" key="8">
    <source>
        <dbReference type="EMBL" id="KAL1878256.1"/>
    </source>
</evidence>
<dbReference type="InterPro" id="IPR050815">
    <property type="entry name" value="TF_fung"/>
</dbReference>
<reference evidence="8 9" key="1">
    <citation type="journal article" date="2024" name="IMA Fungus">
        <title>IMA Genome - F19 : A genome assembly and annotation guide to empower mycologists, including annotated draft genome sequences of Ceratocystis pirilliformis, Diaporthe australafricana, Fusarium ophioides, Paecilomyces lecythidis, and Sporothrix stenoceras.</title>
        <authorList>
            <person name="Aylward J."/>
            <person name="Wilson A.M."/>
            <person name="Visagie C.M."/>
            <person name="Spraker J."/>
            <person name="Barnes I."/>
            <person name="Buitendag C."/>
            <person name="Ceriani C."/>
            <person name="Del Mar Angel L."/>
            <person name="du Plessis D."/>
            <person name="Fuchs T."/>
            <person name="Gasser K."/>
            <person name="Kramer D."/>
            <person name="Li W."/>
            <person name="Munsamy K."/>
            <person name="Piso A."/>
            <person name="Price J.L."/>
            <person name="Sonnekus B."/>
            <person name="Thomas C."/>
            <person name="van der Nest A."/>
            <person name="van Dijk A."/>
            <person name="van Heerden A."/>
            <person name="van Vuuren N."/>
            <person name="Yilmaz N."/>
            <person name="Duong T.A."/>
            <person name="van der Merwe N.A."/>
            <person name="Wingfield M.J."/>
            <person name="Wingfield B.D."/>
        </authorList>
    </citation>
    <scope>NUCLEOTIDE SEQUENCE [LARGE SCALE GENOMIC DNA]</scope>
    <source>
        <strain evidence="8 9">CMW 18300</strain>
    </source>
</reference>
<gene>
    <name evidence="8" type="ORF">Daus18300_002174</name>
</gene>
<evidence type="ECO:0000256" key="5">
    <source>
        <dbReference type="ARBA" id="ARBA00023163"/>
    </source>
</evidence>
<keyword evidence="6" id="KW-0539">Nucleus</keyword>
<dbReference type="SMART" id="SM00906">
    <property type="entry name" value="Fungal_trans"/>
    <property type="match status" value="1"/>
</dbReference>
<dbReference type="PANTHER" id="PTHR47338">
    <property type="entry name" value="ZN(II)2CYS6 TRANSCRIPTION FACTOR (EUROFUNG)-RELATED"/>
    <property type="match status" value="1"/>
</dbReference>